<keyword evidence="5 8" id="KW-0812">Transmembrane</keyword>
<evidence type="ECO:0000256" key="8">
    <source>
        <dbReference type="SAM" id="Phobius"/>
    </source>
</evidence>
<keyword evidence="6 8" id="KW-1133">Transmembrane helix</keyword>
<organism evidence="10 11">
    <name type="scientific">Phreatobacter stygius</name>
    <dbReference type="NCBI Taxonomy" id="1940610"/>
    <lineage>
        <taxon>Bacteria</taxon>
        <taxon>Pseudomonadati</taxon>
        <taxon>Pseudomonadota</taxon>
        <taxon>Alphaproteobacteria</taxon>
        <taxon>Hyphomicrobiales</taxon>
        <taxon>Phreatobacteraceae</taxon>
        <taxon>Phreatobacter</taxon>
    </lineage>
</organism>
<keyword evidence="3" id="KW-0813">Transport</keyword>
<dbReference type="Pfam" id="PF06826">
    <property type="entry name" value="Asp-Al_Ex"/>
    <property type="match status" value="1"/>
</dbReference>
<feature type="domain" description="YidE/YbjL duplication" evidence="9">
    <location>
        <begin position="40"/>
        <end position="146"/>
    </location>
</feature>
<dbReference type="GO" id="GO:0005886">
    <property type="term" value="C:plasma membrane"/>
    <property type="evidence" value="ECO:0007669"/>
    <property type="project" value="UniProtKB-SubCell"/>
</dbReference>
<evidence type="ECO:0000256" key="3">
    <source>
        <dbReference type="ARBA" id="ARBA00022448"/>
    </source>
</evidence>
<sequence>MVAASTGDVLTLAGPADRLAATVPLIGTLASQGNRADIAFLAAGLLSGVLIGLLSLTIKGLPVTLSAGGGALIAGLAFGWCHARRPADAPVPPAATQIMWDFGLASFCALVGRTAGPQAASALGRAGLTILVAGVVVTLLPQLAGAQTQDAAHAGGLRSRRKPGADPRFHRPYAIGNIVLTVLGPAIVALT</sequence>
<evidence type="ECO:0000256" key="6">
    <source>
        <dbReference type="ARBA" id="ARBA00022989"/>
    </source>
</evidence>
<evidence type="ECO:0000313" key="10">
    <source>
        <dbReference type="EMBL" id="QCI67402.1"/>
    </source>
</evidence>
<comment type="subcellular location">
    <subcellularLocation>
        <location evidence="1">Cell membrane</location>
        <topology evidence="1">Multi-pass membrane protein</topology>
    </subcellularLocation>
</comment>
<evidence type="ECO:0000256" key="2">
    <source>
        <dbReference type="ARBA" id="ARBA00009854"/>
    </source>
</evidence>
<evidence type="ECO:0000256" key="4">
    <source>
        <dbReference type="ARBA" id="ARBA00022475"/>
    </source>
</evidence>
<dbReference type="EMBL" id="CP039690">
    <property type="protein sequence ID" value="QCI67402.1"/>
    <property type="molecule type" value="Genomic_DNA"/>
</dbReference>
<comment type="similarity">
    <text evidence="2">Belongs to the AAE transporter (TC 2.A.81) family.</text>
</comment>
<keyword evidence="7 8" id="KW-0472">Membrane</keyword>
<keyword evidence="4" id="KW-1003">Cell membrane</keyword>
<protein>
    <recommendedName>
        <fullName evidence="9">YidE/YbjL duplication domain-containing protein</fullName>
    </recommendedName>
</protein>
<evidence type="ECO:0000256" key="1">
    <source>
        <dbReference type="ARBA" id="ARBA00004651"/>
    </source>
</evidence>
<dbReference type="InterPro" id="IPR050144">
    <property type="entry name" value="AAE_transporter"/>
</dbReference>
<gene>
    <name evidence="10" type="ORF">E8M01_26155</name>
</gene>
<reference evidence="10 11" key="1">
    <citation type="submission" date="2019-04" db="EMBL/GenBank/DDBJ databases">
        <title>Phreatobacter aquaticus sp. nov.</title>
        <authorList>
            <person name="Choi A."/>
        </authorList>
    </citation>
    <scope>NUCLEOTIDE SEQUENCE [LARGE SCALE GENOMIC DNA]</scope>
    <source>
        <strain evidence="10 11">KCTC 52518</strain>
    </source>
</reference>
<dbReference type="PANTHER" id="PTHR30445">
    <property type="entry name" value="K(+)_H(+) ANTIPORTER SUBUNIT KHTT"/>
    <property type="match status" value="1"/>
</dbReference>
<evidence type="ECO:0000256" key="5">
    <source>
        <dbReference type="ARBA" id="ARBA00022692"/>
    </source>
</evidence>
<accession>A0A4D7BHR2</accession>
<evidence type="ECO:0000256" key="7">
    <source>
        <dbReference type="ARBA" id="ARBA00023136"/>
    </source>
</evidence>
<evidence type="ECO:0000259" key="9">
    <source>
        <dbReference type="Pfam" id="PF06826"/>
    </source>
</evidence>
<dbReference type="Proteomes" id="UP000298781">
    <property type="component" value="Chromosome"/>
</dbReference>
<feature type="transmembrane region" description="Helical" evidence="8">
    <location>
        <begin position="95"/>
        <end position="116"/>
    </location>
</feature>
<evidence type="ECO:0000313" key="11">
    <source>
        <dbReference type="Proteomes" id="UP000298781"/>
    </source>
</evidence>
<dbReference type="AlphaFoldDB" id="A0A4D7BHR2"/>
<feature type="transmembrane region" description="Helical" evidence="8">
    <location>
        <begin position="64"/>
        <end position="83"/>
    </location>
</feature>
<keyword evidence="11" id="KW-1185">Reference proteome</keyword>
<proteinExistence type="inferred from homology"/>
<name>A0A4D7BHR2_9HYPH</name>
<feature type="transmembrane region" description="Helical" evidence="8">
    <location>
        <begin position="38"/>
        <end position="58"/>
    </location>
</feature>
<dbReference type="InterPro" id="IPR006512">
    <property type="entry name" value="YidE_YbjL"/>
</dbReference>
<dbReference type="PANTHER" id="PTHR30445:SF9">
    <property type="match status" value="1"/>
</dbReference>
<dbReference type="KEGG" id="pstg:E8M01_26155"/>
<feature type="transmembrane region" description="Helical" evidence="8">
    <location>
        <begin position="122"/>
        <end position="140"/>
    </location>
</feature>
<dbReference type="OrthoDB" id="5166626at2"/>